<dbReference type="Gene3D" id="2.60.120.10">
    <property type="entry name" value="Jelly Rolls"/>
    <property type="match status" value="1"/>
</dbReference>
<accession>A0ABY5SE60</accession>
<evidence type="ECO:0000313" key="8">
    <source>
        <dbReference type="EMBL" id="UVI32259.1"/>
    </source>
</evidence>
<keyword evidence="9" id="KW-1185">Reference proteome</keyword>
<dbReference type="SUPFAM" id="SSF46689">
    <property type="entry name" value="Homeodomain-like"/>
    <property type="match status" value="2"/>
</dbReference>
<dbReference type="PANTHER" id="PTHR46796:SF13">
    <property type="entry name" value="HTH-TYPE TRANSCRIPTIONAL ACTIVATOR RHAS"/>
    <property type="match status" value="1"/>
</dbReference>
<keyword evidence="5" id="KW-0804">Transcription</keyword>
<dbReference type="SUPFAM" id="SSF51215">
    <property type="entry name" value="Regulatory protein AraC"/>
    <property type="match status" value="1"/>
</dbReference>
<dbReference type="SMART" id="SM00342">
    <property type="entry name" value="HTH_ARAC"/>
    <property type="match status" value="1"/>
</dbReference>
<dbReference type="RefSeq" id="WP_258388316.1">
    <property type="nucleotide sequence ID" value="NZ_CP091430.1"/>
</dbReference>
<evidence type="ECO:0000256" key="2">
    <source>
        <dbReference type="ARBA" id="ARBA00023015"/>
    </source>
</evidence>
<dbReference type="PANTHER" id="PTHR46796">
    <property type="entry name" value="HTH-TYPE TRANSCRIPTIONAL ACTIVATOR RHAS-RELATED"/>
    <property type="match status" value="1"/>
</dbReference>
<keyword evidence="2" id="KW-0805">Transcription regulation</keyword>
<dbReference type="InterPro" id="IPR018060">
    <property type="entry name" value="HTH_AraC"/>
</dbReference>
<feature type="domain" description="HTH araC/xylS-type" evidence="7">
    <location>
        <begin position="207"/>
        <end position="305"/>
    </location>
</feature>
<dbReference type="InterPro" id="IPR050204">
    <property type="entry name" value="AraC_XylS_family_regulators"/>
</dbReference>
<dbReference type="Proteomes" id="UP001057877">
    <property type="component" value="Chromosome"/>
</dbReference>
<sequence>MGKPFAYALMTEKPDAIDRLDIRFRWGSYGFRVLRCHLTSFPPGKIIRFHKHSEYEFHFIPRGKGTISFEQGEYPVHEGQFYLTGPGILHQQEADTKDPMDELCLHIVITPLDKDDSEAWGESWEEREAKACIQALDALPLRPLADQYNAMAWFLTAYRAWHDGQPGAYSTIKQAIIQILLRASRMSLLPGVTYEPPGRNINEHRFQMATQFIHDNYASALSLKEVAERIPISGRQLQRIFREQGAESFSTYLENYRLNQICNAIVEGRGPIEQIALEHGFASGNYLYYVFKKRFGMTPKQYKERHSGGTLASTSDPKSDPKGDR</sequence>
<dbReference type="PROSITE" id="PS01124">
    <property type="entry name" value="HTH_ARAC_FAMILY_2"/>
    <property type="match status" value="1"/>
</dbReference>
<evidence type="ECO:0000256" key="4">
    <source>
        <dbReference type="ARBA" id="ARBA00023159"/>
    </source>
</evidence>
<evidence type="ECO:0000256" key="5">
    <source>
        <dbReference type="ARBA" id="ARBA00023163"/>
    </source>
</evidence>
<proteinExistence type="predicted"/>
<reference evidence="8" key="1">
    <citation type="submission" date="2022-01" db="EMBL/GenBank/DDBJ databases">
        <title>Paenibacillus spongiae sp. nov., isolated from marine sponge.</title>
        <authorList>
            <person name="Li Z."/>
            <person name="Zhang M."/>
        </authorList>
    </citation>
    <scope>NUCLEOTIDE SEQUENCE</scope>
    <source>
        <strain evidence="8">PHS-Z3</strain>
    </source>
</reference>
<dbReference type="Pfam" id="PF12833">
    <property type="entry name" value="HTH_18"/>
    <property type="match status" value="1"/>
</dbReference>
<dbReference type="InterPro" id="IPR009057">
    <property type="entry name" value="Homeodomain-like_sf"/>
</dbReference>
<evidence type="ECO:0000256" key="1">
    <source>
        <dbReference type="ARBA" id="ARBA00022490"/>
    </source>
</evidence>
<dbReference type="Pfam" id="PF02311">
    <property type="entry name" value="AraC_binding"/>
    <property type="match status" value="1"/>
</dbReference>
<evidence type="ECO:0000259" key="7">
    <source>
        <dbReference type="PROSITE" id="PS01124"/>
    </source>
</evidence>
<evidence type="ECO:0000313" key="9">
    <source>
        <dbReference type="Proteomes" id="UP001057877"/>
    </source>
</evidence>
<dbReference type="EMBL" id="CP091430">
    <property type="protein sequence ID" value="UVI32259.1"/>
    <property type="molecule type" value="Genomic_DNA"/>
</dbReference>
<dbReference type="Gene3D" id="1.10.10.60">
    <property type="entry name" value="Homeodomain-like"/>
    <property type="match status" value="1"/>
</dbReference>
<name>A0ABY5SE60_9BACL</name>
<keyword evidence="4" id="KW-0010">Activator</keyword>
<organism evidence="8 9">
    <name type="scientific">Paenibacillus spongiae</name>
    <dbReference type="NCBI Taxonomy" id="2909671"/>
    <lineage>
        <taxon>Bacteria</taxon>
        <taxon>Bacillati</taxon>
        <taxon>Bacillota</taxon>
        <taxon>Bacilli</taxon>
        <taxon>Bacillales</taxon>
        <taxon>Paenibacillaceae</taxon>
        <taxon>Paenibacillus</taxon>
    </lineage>
</organism>
<keyword evidence="3" id="KW-0238">DNA-binding</keyword>
<evidence type="ECO:0000256" key="6">
    <source>
        <dbReference type="SAM" id="MobiDB-lite"/>
    </source>
</evidence>
<dbReference type="PROSITE" id="PS00041">
    <property type="entry name" value="HTH_ARAC_FAMILY_1"/>
    <property type="match status" value="1"/>
</dbReference>
<dbReference type="InterPro" id="IPR037923">
    <property type="entry name" value="HTH-like"/>
</dbReference>
<feature type="region of interest" description="Disordered" evidence="6">
    <location>
        <begin position="302"/>
        <end position="325"/>
    </location>
</feature>
<dbReference type="InterPro" id="IPR018062">
    <property type="entry name" value="HTH_AraC-typ_CS"/>
</dbReference>
<keyword evidence="1" id="KW-0963">Cytoplasm</keyword>
<evidence type="ECO:0000256" key="3">
    <source>
        <dbReference type="ARBA" id="ARBA00023125"/>
    </source>
</evidence>
<dbReference type="InterPro" id="IPR003313">
    <property type="entry name" value="AraC-bd"/>
</dbReference>
<gene>
    <name evidence="8" type="ORF">L1F29_10770</name>
</gene>
<protein>
    <submittedName>
        <fullName evidence="8">AraC family transcriptional regulator</fullName>
    </submittedName>
</protein>
<dbReference type="InterPro" id="IPR014710">
    <property type="entry name" value="RmlC-like_jellyroll"/>
</dbReference>